<evidence type="ECO:0000259" key="3">
    <source>
        <dbReference type="SMART" id="SM00210"/>
    </source>
</evidence>
<feature type="signal peptide" evidence="2">
    <location>
        <begin position="1"/>
        <end position="36"/>
    </location>
</feature>
<feature type="domain" description="Thrombospondin-like N-terminal" evidence="3">
    <location>
        <begin position="58"/>
        <end position="242"/>
    </location>
</feature>
<keyword evidence="5" id="KW-1185">Reference proteome</keyword>
<dbReference type="Proteomes" id="UP001566132">
    <property type="component" value="Unassembled WGS sequence"/>
</dbReference>
<dbReference type="EMBL" id="JBDJPC010000001">
    <property type="protein sequence ID" value="KAL1517990.1"/>
    <property type="molecule type" value="Genomic_DNA"/>
</dbReference>
<evidence type="ECO:0000313" key="5">
    <source>
        <dbReference type="Proteomes" id="UP001566132"/>
    </source>
</evidence>
<name>A0ABD1FFE7_HYPHA</name>
<accession>A0ABD1FFE7</accession>
<feature type="chain" id="PRO_5044858147" description="Thrombospondin-like N-terminal domain-containing protein" evidence="2">
    <location>
        <begin position="37"/>
        <end position="245"/>
    </location>
</feature>
<dbReference type="SMART" id="SM00210">
    <property type="entry name" value="TSPN"/>
    <property type="match status" value="1"/>
</dbReference>
<sequence>MTGTRFGRIEGGNMSRRKVLLALIVAWTWSGHVAEANDNGSFESLGPLFLDDSPEMFEFNLLDAVPIPLRDPKTQYVDESEDGFPAFGFRAGADVKMAYKQILPDVFSEEFAILINAKPMSRNGGFVFAIVNSMESIVELGVRIAPENDTSTVLSLYYTDVTSEVASHILANFTVPKFSHKWTKFAFRVTVDNVTLFFNCSETDTVTPIRKPLRLSFESASALYLAQAGPVIGGEFEVGMSVFFF</sequence>
<evidence type="ECO:0000256" key="2">
    <source>
        <dbReference type="SAM" id="SignalP"/>
    </source>
</evidence>
<evidence type="ECO:0000313" key="4">
    <source>
        <dbReference type="EMBL" id="KAL1517990.1"/>
    </source>
</evidence>
<dbReference type="InterPro" id="IPR048287">
    <property type="entry name" value="TSPN-like_N"/>
</dbReference>
<protein>
    <recommendedName>
        <fullName evidence="3">Thrombospondin-like N-terminal domain-containing protein</fullName>
    </recommendedName>
</protein>
<proteinExistence type="predicted"/>
<evidence type="ECO:0000256" key="1">
    <source>
        <dbReference type="ARBA" id="ARBA00022737"/>
    </source>
</evidence>
<comment type="caution">
    <text evidence="4">The sequence shown here is derived from an EMBL/GenBank/DDBJ whole genome shotgun (WGS) entry which is preliminary data.</text>
</comment>
<dbReference type="Gene3D" id="2.60.120.200">
    <property type="match status" value="1"/>
</dbReference>
<keyword evidence="2" id="KW-0732">Signal</keyword>
<dbReference type="SUPFAM" id="SSF49899">
    <property type="entry name" value="Concanavalin A-like lectins/glucanases"/>
    <property type="match status" value="1"/>
</dbReference>
<reference evidence="4 5" key="1">
    <citation type="submission" date="2024-05" db="EMBL/GenBank/DDBJ databases">
        <title>Genetic variation in Jamaican populations of the coffee berry borer (Hypothenemus hampei).</title>
        <authorList>
            <person name="Errbii M."/>
            <person name="Myrie A."/>
        </authorList>
    </citation>
    <scope>NUCLEOTIDE SEQUENCE [LARGE SCALE GENOMIC DNA]</scope>
    <source>
        <strain evidence="4">JA-Hopewell-2020-01-JO</strain>
        <tissue evidence="4">Whole body</tissue>
    </source>
</reference>
<organism evidence="4 5">
    <name type="scientific">Hypothenemus hampei</name>
    <name type="common">Coffee berry borer</name>
    <dbReference type="NCBI Taxonomy" id="57062"/>
    <lineage>
        <taxon>Eukaryota</taxon>
        <taxon>Metazoa</taxon>
        <taxon>Ecdysozoa</taxon>
        <taxon>Arthropoda</taxon>
        <taxon>Hexapoda</taxon>
        <taxon>Insecta</taxon>
        <taxon>Pterygota</taxon>
        <taxon>Neoptera</taxon>
        <taxon>Endopterygota</taxon>
        <taxon>Coleoptera</taxon>
        <taxon>Polyphaga</taxon>
        <taxon>Cucujiformia</taxon>
        <taxon>Curculionidae</taxon>
        <taxon>Scolytinae</taxon>
        <taxon>Hypothenemus</taxon>
    </lineage>
</organism>
<gene>
    <name evidence="4" type="ORF">ABEB36_001680</name>
</gene>
<keyword evidence="1" id="KW-0677">Repeat</keyword>
<dbReference type="AlphaFoldDB" id="A0ABD1FFE7"/>
<dbReference type="InterPro" id="IPR013320">
    <property type="entry name" value="ConA-like_dom_sf"/>
</dbReference>